<evidence type="ECO:0000313" key="3">
    <source>
        <dbReference type="Proteomes" id="UP000029665"/>
    </source>
</evidence>
<evidence type="ECO:0000313" key="2">
    <source>
        <dbReference type="EMBL" id="CDO69223.1"/>
    </source>
</evidence>
<comment type="caution">
    <text evidence="2">The sequence shown here is derived from an EMBL/GenBank/DDBJ whole genome shotgun (WGS) entry which is preliminary data.</text>
</comment>
<dbReference type="OrthoDB" id="298344at2759"/>
<feature type="region of interest" description="Disordered" evidence="1">
    <location>
        <begin position="1"/>
        <end position="53"/>
    </location>
</feature>
<feature type="compositionally biased region" description="Basic and acidic residues" evidence="1">
    <location>
        <begin position="486"/>
        <end position="499"/>
    </location>
</feature>
<evidence type="ECO:0000256" key="1">
    <source>
        <dbReference type="SAM" id="MobiDB-lite"/>
    </source>
</evidence>
<protein>
    <submittedName>
        <fullName evidence="2">Uncharacterized protein</fullName>
    </submittedName>
</protein>
<dbReference type="EMBL" id="CCBP010000034">
    <property type="protein sequence ID" value="CDO69223.1"/>
    <property type="molecule type" value="Genomic_DNA"/>
</dbReference>
<feature type="compositionally biased region" description="Basic residues" evidence="1">
    <location>
        <begin position="1"/>
        <end position="12"/>
    </location>
</feature>
<organism evidence="2 3">
    <name type="scientific">Pycnoporus cinnabarinus</name>
    <name type="common">Cinnabar-red polypore</name>
    <name type="synonym">Trametes cinnabarina</name>
    <dbReference type="NCBI Taxonomy" id="5643"/>
    <lineage>
        <taxon>Eukaryota</taxon>
        <taxon>Fungi</taxon>
        <taxon>Dikarya</taxon>
        <taxon>Basidiomycota</taxon>
        <taxon>Agaricomycotina</taxon>
        <taxon>Agaricomycetes</taxon>
        <taxon>Polyporales</taxon>
        <taxon>Polyporaceae</taxon>
        <taxon>Trametes</taxon>
    </lineage>
</organism>
<dbReference type="STRING" id="5643.A0A060SA08"/>
<feature type="compositionally biased region" description="Low complexity" evidence="1">
    <location>
        <begin position="460"/>
        <end position="475"/>
    </location>
</feature>
<name>A0A060SA08_PYCCI</name>
<reference evidence="2" key="1">
    <citation type="submission" date="2014-01" db="EMBL/GenBank/DDBJ databases">
        <title>The genome of the white-rot fungus Pycnoporus cinnabarinus: a basidiomycete model with a versatile arsenal for lignocellulosic biomass breakdown.</title>
        <authorList>
            <person name="Levasseur A."/>
            <person name="Lomascolo A."/>
            <person name="Ruiz-Duenas F.J."/>
            <person name="Uzan E."/>
            <person name="Piumi F."/>
            <person name="Kues U."/>
            <person name="Ram A.F.J."/>
            <person name="Murat C."/>
            <person name="Haon M."/>
            <person name="Benoit I."/>
            <person name="Arfi Y."/>
            <person name="Chevret D."/>
            <person name="Drula E."/>
            <person name="Kwon M.J."/>
            <person name="Gouret P."/>
            <person name="Lesage-Meessen L."/>
            <person name="Lombard V."/>
            <person name="Mariette J."/>
            <person name="Noirot C."/>
            <person name="Park J."/>
            <person name="Patyshakuliyeva A."/>
            <person name="Wieneger R.A.B."/>
            <person name="Wosten H.A.B."/>
            <person name="Martin F."/>
            <person name="Coutinho P.M."/>
            <person name="de Vries R."/>
            <person name="Martinez A.T."/>
            <person name="Klopp C."/>
            <person name="Pontarotti P."/>
            <person name="Henrissat B."/>
            <person name="Record E."/>
        </authorList>
    </citation>
    <scope>NUCLEOTIDE SEQUENCE [LARGE SCALE GENOMIC DNA]</scope>
    <source>
        <strain evidence="2">BRFM137</strain>
    </source>
</reference>
<accession>A0A060SA08</accession>
<keyword evidence="3" id="KW-1185">Reference proteome</keyword>
<proteinExistence type="predicted"/>
<dbReference type="Proteomes" id="UP000029665">
    <property type="component" value="Unassembled WGS sequence"/>
</dbReference>
<dbReference type="AlphaFoldDB" id="A0A060SA08"/>
<sequence length="579" mass="64141">MSSKPHICKSKPHVLVPPSPYAPRSSASGVQAEKPKQRTGRPKQTARAEPIPEPLWTRLPTSLNYHAAQERMNLREFLLRFSHLSEIARGHLEELEEVGSGTLGYPDPEKECSSVSESRLATWISEPALKGIFVGLLTILSRDSELDGEVQVITKAIQGIKAAGVNLNKIWAALAALRENSSVVLPDPLPRPASITRLGTSSVALAQDASHSIVLYTAQLVPAVSALTDRMLQTKMVREDFDRAAAQEKDLSRAARELTAEENKRWKVLFDAKDGTRDSRRATRTAHKDALTAIEHAHKVAMTECLPRFAPLGRDADGRVYFVLSPGMIEREAAVDLLEGGRGEVKWGKRRGIADEAQRKRMRYWSWHLAVWGRKPKGAHVAKVARGEDAEDDEESEGWWGFWEPTEVAKLSEWLAAQYGIEIETKNASKDAEGVPIDEATKVHPTAAQDSEGKARGRPSNASSTADTSAEASSSRIRTFASLNRESSHDDHEDVRTSDSDDGDDSLYSRVDSRGQPVPRRQDLIALVWRLREYADLLNWRIKRASKESKEGAEKAEGSDKGKAVRKEEAIPTQTFYGK</sequence>
<feature type="compositionally biased region" description="Basic and acidic residues" evidence="1">
    <location>
        <begin position="545"/>
        <end position="570"/>
    </location>
</feature>
<dbReference type="OMA" id="QCNRKRD"/>
<dbReference type="HOGENOM" id="CLU_471025_0_0_1"/>
<feature type="region of interest" description="Disordered" evidence="1">
    <location>
        <begin position="428"/>
        <end position="516"/>
    </location>
</feature>
<feature type="region of interest" description="Disordered" evidence="1">
    <location>
        <begin position="545"/>
        <end position="579"/>
    </location>
</feature>
<gene>
    <name evidence="2" type="ORF">BN946_scf185042.g125</name>
</gene>